<reference evidence="2" key="1">
    <citation type="journal article" date="2020" name="G3 (Bethesda)">
        <title>High-Quality Assemblies for Three Invasive Social Wasps from the &lt;i&gt;Vespula&lt;/i&gt; Genus.</title>
        <authorList>
            <person name="Harrop T.W.R."/>
            <person name="Guhlin J."/>
            <person name="McLaughlin G.M."/>
            <person name="Permina E."/>
            <person name="Stockwell P."/>
            <person name="Gilligan J."/>
            <person name="Le Lec M.F."/>
            <person name="Gruber M.A.M."/>
            <person name="Quinn O."/>
            <person name="Lovegrove M."/>
            <person name="Duncan E.J."/>
            <person name="Remnant E.J."/>
            <person name="Van Eeckhoven J."/>
            <person name="Graham B."/>
            <person name="Knapp R.A."/>
            <person name="Langford K.W."/>
            <person name="Kronenberg Z."/>
            <person name="Press M.O."/>
            <person name="Eacker S.M."/>
            <person name="Wilson-Rankin E.E."/>
            <person name="Purcell J."/>
            <person name="Lester P.J."/>
            <person name="Dearden P.K."/>
        </authorList>
    </citation>
    <scope>NUCLEOTIDE SEQUENCE</scope>
    <source>
        <strain evidence="2">Marl-1</strain>
    </source>
</reference>
<sequence length="132" mass="15730">MKEVPMKEYEQEIAFKNINNLSPIREFYYDENIFMIERTGFIGKFLIEKSLRTDPDTNHIYLLILPKKEENALTHSIIFRTNCISHEQYFKSDKFKDNEKNGNMASMERPQLQKKTCFKDCFSMEISLKLVS</sequence>
<proteinExistence type="predicted"/>
<dbReference type="Pfam" id="PF07993">
    <property type="entry name" value="NAD_binding_4"/>
    <property type="match status" value="1"/>
</dbReference>
<dbReference type="Gene3D" id="3.40.50.720">
    <property type="entry name" value="NAD(P)-binding Rossmann-like Domain"/>
    <property type="match status" value="1"/>
</dbReference>
<dbReference type="InterPro" id="IPR013120">
    <property type="entry name" value="FAR_NAD-bd"/>
</dbReference>
<accession>A0A834MME4</accession>
<dbReference type="Proteomes" id="UP000614350">
    <property type="component" value="Unassembled WGS sequence"/>
</dbReference>
<protein>
    <recommendedName>
        <fullName evidence="1">Thioester reductase (TE) domain-containing protein</fullName>
    </recommendedName>
</protein>
<keyword evidence="3" id="KW-1185">Reference proteome</keyword>
<gene>
    <name evidence="2" type="ORF">HZH66_015507</name>
</gene>
<name>A0A834MME4_VESVU</name>
<evidence type="ECO:0000313" key="3">
    <source>
        <dbReference type="Proteomes" id="UP000614350"/>
    </source>
</evidence>
<evidence type="ECO:0000313" key="2">
    <source>
        <dbReference type="EMBL" id="KAF7378720.1"/>
    </source>
</evidence>
<comment type="caution">
    <text evidence="2">The sequence shown here is derived from an EMBL/GenBank/DDBJ whole genome shotgun (WGS) entry which is preliminary data.</text>
</comment>
<organism evidence="2 3">
    <name type="scientific">Vespula vulgaris</name>
    <name type="common">Yellow jacket</name>
    <name type="synonym">Wasp</name>
    <dbReference type="NCBI Taxonomy" id="7454"/>
    <lineage>
        <taxon>Eukaryota</taxon>
        <taxon>Metazoa</taxon>
        <taxon>Ecdysozoa</taxon>
        <taxon>Arthropoda</taxon>
        <taxon>Hexapoda</taxon>
        <taxon>Insecta</taxon>
        <taxon>Pterygota</taxon>
        <taxon>Neoptera</taxon>
        <taxon>Endopterygota</taxon>
        <taxon>Hymenoptera</taxon>
        <taxon>Apocrita</taxon>
        <taxon>Aculeata</taxon>
        <taxon>Vespoidea</taxon>
        <taxon>Vespidae</taxon>
        <taxon>Vespinae</taxon>
        <taxon>Vespula</taxon>
    </lineage>
</organism>
<feature type="domain" description="Thioester reductase (TE)" evidence="1">
    <location>
        <begin position="39"/>
        <end position="75"/>
    </location>
</feature>
<dbReference type="EMBL" id="JACSEA010000025">
    <property type="protein sequence ID" value="KAF7378720.1"/>
    <property type="molecule type" value="Genomic_DNA"/>
</dbReference>
<dbReference type="AlphaFoldDB" id="A0A834MME4"/>
<evidence type="ECO:0000259" key="1">
    <source>
        <dbReference type="Pfam" id="PF07993"/>
    </source>
</evidence>